<keyword evidence="3" id="KW-1185">Reference proteome</keyword>
<feature type="transmembrane region" description="Helical" evidence="1">
    <location>
        <begin position="65"/>
        <end position="85"/>
    </location>
</feature>
<dbReference type="RefSeq" id="WP_115518826.1">
    <property type="nucleotide sequence ID" value="NZ_QRGO01000003.1"/>
</dbReference>
<dbReference type="Proteomes" id="UP000263993">
    <property type="component" value="Unassembled WGS sequence"/>
</dbReference>
<dbReference type="EMBL" id="QRGO01000003">
    <property type="protein sequence ID" value="RDV01308.1"/>
    <property type="molecule type" value="Genomic_DNA"/>
</dbReference>
<evidence type="ECO:0000313" key="2">
    <source>
        <dbReference type="EMBL" id="RDV01308.1"/>
    </source>
</evidence>
<dbReference type="OrthoDB" id="8252451at2"/>
<keyword evidence="1" id="KW-0812">Transmembrane</keyword>
<comment type="caution">
    <text evidence="2">The sequence shown here is derived from an EMBL/GenBank/DDBJ whole genome shotgun (WGS) entry which is preliminary data.</text>
</comment>
<organism evidence="2 3">
    <name type="scientific">Undibacter mobilis</name>
    <dbReference type="NCBI Taxonomy" id="2292256"/>
    <lineage>
        <taxon>Bacteria</taxon>
        <taxon>Pseudomonadati</taxon>
        <taxon>Pseudomonadota</taxon>
        <taxon>Alphaproteobacteria</taxon>
        <taxon>Hyphomicrobiales</taxon>
        <taxon>Nitrobacteraceae</taxon>
        <taxon>Undibacter</taxon>
    </lineage>
</organism>
<keyword evidence="1" id="KW-1133">Transmembrane helix</keyword>
<evidence type="ECO:0000256" key="1">
    <source>
        <dbReference type="SAM" id="Phobius"/>
    </source>
</evidence>
<gene>
    <name evidence="2" type="ORF">DXH78_18965</name>
</gene>
<reference evidence="3" key="1">
    <citation type="submission" date="2018-08" db="EMBL/GenBank/DDBJ databases">
        <authorList>
            <person name="Kim S.-J."/>
            <person name="Jung G.-Y."/>
        </authorList>
    </citation>
    <scope>NUCLEOTIDE SEQUENCE [LARGE SCALE GENOMIC DNA]</scope>
    <source>
        <strain evidence="3">GY_H</strain>
    </source>
</reference>
<accession>A0A371B177</accession>
<name>A0A371B177_9BRAD</name>
<keyword evidence="1" id="KW-0472">Membrane</keyword>
<proteinExistence type="predicted"/>
<sequence>MSSLSHRILHHGPAAETPLSLELRAQHAGSAWGCEYSTSAEYDAALIAERRAAGLYGPKRQRRQMLTAAAGIAAGLAVIFFTLQLL</sequence>
<evidence type="ECO:0000313" key="3">
    <source>
        <dbReference type="Proteomes" id="UP000263993"/>
    </source>
</evidence>
<dbReference type="AlphaFoldDB" id="A0A371B177"/>
<protein>
    <submittedName>
        <fullName evidence="2">Uncharacterized protein</fullName>
    </submittedName>
</protein>